<comment type="caution">
    <text evidence="9">The sequence shown here is derived from an EMBL/GenBank/DDBJ whole genome shotgun (WGS) entry which is preliminary data.</text>
</comment>
<dbReference type="GO" id="GO:0006396">
    <property type="term" value="P:RNA processing"/>
    <property type="evidence" value="ECO:0007669"/>
    <property type="project" value="UniProtKB-UniRule"/>
</dbReference>
<dbReference type="InterPro" id="IPR017770">
    <property type="entry name" value="RNA3'_term_phos_cyc_type_1"/>
</dbReference>
<dbReference type="PANTHER" id="PTHR11096:SF0">
    <property type="entry name" value="RNA 3'-TERMINAL PHOSPHATE CYCLASE"/>
    <property type="match status" value="1"/>
</dbReference>
<dbReference type="CDD" id="cd00874">
    <property type="entry name" value="RNA_Cyclase_Class_II"/>
    <property type="match status" value="1"/>
</dbReference>
<dbReference type="InterPro" id="IPR020719">
    <property type="entry name" value="RNA3'_term_phos_cycl-like_CS"/>
</dbReference>
<dbReference type="PANTHER" id="PTHR11096">
    <property type="entry name" value="RNA 3' TERMINAL PHOSPHATE CYCLASE"/>
    <property type="match status" value="1"/>
</dbReference>
<evidence type="ECO:0000259" key="8">
    <source>
        <dbReference type="Pfam" id="PF05189"/>
    </source>
</evidence>
<dbReference type="Pfam" id="PF01137">
    <property type="entry name" value="RTC"/>
    <property type="match status" value="1"/>
</dbReference>
<dbReference type="Proteomes" id="UP000269499">
    <property type="component" value="Unassembled WGS sequence"/>
</dbReference>
<feature type="domain" description="RNA 3'-terminal phosphate cyclase insert" evidence="8">
    <location>
        <begin position="183"/>
        <end position="284"/>
    </location>
</feature>
<evidence type="ECO:0000256" key="1">
    <source>
        <dbReference type="ARBA" id="ARBA00009206"/>
    </source>
</evidence>
<dbReference type="GO" id="GO:0005737">
    <property type="term" value="C:cytoplasm"/>
    <property type="evidence" value="ECO:0007669"/>
    <property type="project" value="UniProtKB-SubCell"/>
</dbReference>
<dbReference type="InterPro" id="IPR037136">
    <property type="entry name" value="RNA3'_phos_cyclase_dom_sf"/>
</dbReference>
<comment type="subcellular location">
    <subcellularLocation>
        <location evidence="5">Cytoplasm</location>
    </subcellularLocation>
</comment>
<dbReference type="NCBIfam" id="TIGR03399">
    <property type="entry name" value="RNA_3prim_cycl"/>
    <property type="match status" value="1"/>
</dbReference>
<dbReference type="PIRSF" id="PIRSF005378">
    <property type="entry name" value="RNA3'_term_phos_cycl_euk"/>
    <property type="match status" value="1"/>
</dbReference>
<comment type="similarity">
    <text evidence="1 5">Belongs to the RNA 3'-terminal cyclase family. Type 1 subfamily.</text>
</comment>
<feature type="domain" description="RNA 3'-terminal phosphate cyclase" evidence="7">
    <location>
        <begin position="10"/>
        <end position="336"/>
    </location>
</feature>
<name>A0A497F5J9_9CREN</name>
<dbReference type="GO" id="GO:0003963">
    <property type="term" value="F:RNA-3'-phosphate cyclase activity"/>
    <property type="evidence" value="ECO:0007669"/>
    <property type="project" value="UniProtKB-UniRule"/>
</dbReference>
<evidence type="ECO:0000256" key="4">
    <source>
        <dbReference type="ARBA" id="ARBA00022741"/>
    </source>
</evidence>
<dbReference type="PROSITE" id="PS01287">
    <property type="entry name" value="RTC"/>
    <property type="match status" value="1"/>
</dbReference>
<sequence length="359" mass="39088">MEIIEIDGSIGEGGGQVLRTAIALSALSMKPVRVYNIRAKRPNPGLRPQHMEGVRALAMLTRAKVEGLKLGSTTLTFHPTARASGRISINIGTAGSISLVLQAILPALAFSHGKTEVEITGGTDVKWSPPIDYLKHVFLPHLSRMGYHVEIHVLRRGHYPRGGGKVRVITEPVREIKPITAVELGEIVKVEGISHCVRLPRHVAERQASAAASFLKKAGFNNVSISVEWYRPEEDRHLGPGSGIVLWAKSSKGAIIGSDALGEPRKRAEDVGMEAARKLVTEISKRAPIDRHIGDMLPPYMAIAAGRSEILVTELTLHAETNIAIVEKILNVKFYVEKYQDGRARIKVNGLGLINSSYS</sequence>
<evidence type="ECO:0000256" key="3">
    <source>
        <dbReference type="ARBA" id="ARBA00022598"/>
    </source>
</evidence>
<dbReference type="InterPro" id="IPR013792">
    <property type="entry name" value="RNA3'P_cycl/enolpyr_Trfase_a/b"/>
</dbReference>
<dbReference type="Gene3D" id="3.65.10.20">
    <property type="entry name" value="RNA 3'-terminal phosphate cyclase domain"/>
    <property type="match status" value="1"/>
</dbReference>
<feature type="binding site" evidence="5">
    <location>
        <position position="102"/>
    </location>
    <ligand>
        <name>ATP</name>
        <dbReference type="ChEBI" id="CHEBI:30616"/>
    </ligand>
</feature>
<evidence type="ECO:0000313" key="10">
    <source>
        <dbReference type="Proteomes" id="UP000269499"/>
    </source>
</evidence>
<keyword evidence="5" id="KW-0963">Cytoplasm</keyword>
<gene>
    <name evidence="5" type="primary">rtcA</name>
    <name evidence="9" type="ORF">DRJ26_01310</name>
</gene>
<evidence type="ECO:0000256" key="6">
    <source>
        <dbReference type="NCBIfam" id="TIGR03399"/>
    </source>
</evidence>
<evidence type="ECO:0000313" key="9">
    <source>
        <dbReference type="EMBL" id="RLE54934.1"/>
    </source>
</evidence>
<dbReference type="Gene3D" id="3.30.360.20">
    <property type="entry name" value="RNA 3'-terminal phosphate cyclase, insert domain"/>
    <property type="match status" value="1"/>
</dbReference>
<dbReference type="InterPro" id="IPR000228">
    <property type="entry name" value="RNA3'_term_phos_cyc"/>
</dbReference>
<dbReference type="SUPFAM" id="SSF55205">
    <property type="entry name" value="EPT/RTPC-like"/>
    <property type="match status" value="2"/>
</dbReference>
<keyword evidence="4 5" id="KW-0547">Nucleotide-binding</keyword>
<dbReference type="InterPro" id="IPR036553">
    <property type="entry name" value="RPTC_insert"/>
</dbReference>
<dbReference type="InterPro" id="IPR013791">
    <property type="entry name" value="RNA3'-term_phos_cycl_insert"/>
</dbReference>
<dbReference type="EC" id="6.5.1.4" evidence="5 6"/>
<dbReference type="GO" id="GO:0005524">
    <property type="term" value="F:ATP binding"/>
    <property type="evidence" value="ECO:0007669"/>
    <property type="project" value="UniProtKB-KW"/>
</dbReference>
<dbReference type="InterPro" id="IPR023797">
    <property type="entry name" value="RNA3'_phos_cyclase_dom"/>
</dbReference>
<accession>A0A497F5J9</accession>
<comment type="function">
    <text evidence="5">Catalyzes the conversion of 3'-phosphate to a 2',3'-cyclic phosphodiester at the end of RNA. The mechanism of action of the enzyme occurs in 3 steps: (A) adenylation of the enzyme by ATP; (B) transfer of adenylate to an RNA-N3'P to produce RNA-N3'PP5'A; (C) and attack of the adjacent 2'-hydroxyl on the 3'-phosphorus in the diester linkage to produce the cyclic end product. The biological role of this enzyme is unknown but it is likely to function in some aspects of cellular RNA processing.</text>
</comment>
<reference evidence="9 10" key="1">
    <citation type="submission" date="2018-06" db="EMBL/GenBank/DDBJ databases">
        <title>Extensive metabolic versatility and redundancy in microbially diverse, dynamic hydrothermal sediments.</title>
        <authorList>
            <person name="Dombrowski N."/>
            <person name="Teske A."/>
            <person name="Baker B.J."/>
        </authorList>
    </citation>
    <scope>NUCLEOTIDE SEQUENCE [LARGE SCALE GENOMIC DNA]</scope>
    <source>
        <strain evidence="9">B20_G2</strain>
    </source>
</reference>
<dbReference type="AlphaFoldDB" id="A0A497F5J9"/>
<dbReference type="EMBL" id="QMRA01000013">
    <property type="protein sequence ID" value="RLE54934.1"/>
    <property type="molecule type" value="Genomic_DNA"/>
</dbReference>
<comment type="caution">
    <text evidence="5">Lacks conserved residue(s) required for the propagation of feature annotation.</text>
</comment>
<keyword evidence="5" id="KW-0067">ATP-binding</keyword>
<keyword evidence="3 5" id="KW-0436">Ligase</keyword>
<protein>
    <recommendedName>
        <fullName evidence="2 5">RNA 3'-terminal phosphate cyclase</fullName>
        <shortName evidence="5">RNA cyclase</shortName>
        <shortName evidence="5">RNA-3'-phosphate cyclase</shortName>
        <ecNumber evidence="5 6">6.5.1.4</ecNumber>
    </recommendedName>
</protein>
<dbReference type="HAMAP" id="MF_00200">
    <property type="entry name" value="RTC"/>
    <property type="match status" value="1"/>
</dbReference>
<evidence type="ECO:0000256" key="5">
    <source>
        <dbReference type="HAMAP-Rule" id="MF_00200"/>
    </source>
</evidence>
<dbReference type="FunFam" id="3.30.360.20:FF:000002">
    <property type="entry name" value="RNA terminal phosphate cyclase-like 1"/>
    <property type="match status" value="1"/>
</dbReference>
<dbReference type="Pfam" id="PF05189">
    <property type="entry name" value="RTC_insert"/>
    <property type="match status" value="1"/>
</dbReference>
<proteinExistence type="inferred from homology"/>
<organism evidence="9 10">
    <name type="scientific">Thermoproteota archaeon</name>
    <dbReference type="NCBI Taxonomy" id="2056631"/>
    <lineage>
        <taxon>Archaea</taxon>
        <taxon>Thermoproteota</taxon>
    </lineage>
</organism>
<dbReference type="SUPFAM" id="SSF52913">
    <property type="entry name" value="RNA 3'-terminal phosphate cyclase, RPTC, insert domain"/>
    <property type="match status" value="1"/>
</dbReference>
<evidence type="ECO:0000256" key="2">
    <source>
        <dbReference type="ARBA" id="ARBA00021428"/>
    </source>
</evidence>
<feature type="active site" description="Tele-AMP-histidine intermediate" evidence="5">
    <location>
        <position position="318"/>
    </location>
</feature>
<comment type="catalytic activity">
    <reaction evidence="5">
        <text>a 3'-end 3'-phospho-ribonucleotide-RNA + ATP = a 3'-end 2',3'-cyclophospho-ribonucleotide-RNA + AMP + diphosphate</text>
        <dbReference type="Rhea" id="RHEA:23976"/>
        <dbReference type="Rhea" id="RHEA-COMP:10463"/>
        <dbReference type="Rhea" id="RHEA-COMP:10464"/>
        <dbReference type="ChEBI" id="CHEBI:30616"/>
        <dbReference type="ChEBI" id="CHEBI:33019"/>
        <dbReference type="ChEBI" id="CHEBI:83062"/>
        <dbReference type="ChEBI" id="CHEBI:83064"/>
        <dbReference type="ChEBI" id="CHEBI:456215"/>
        <dbReference type="EC" id="6.5.1.4"/>
    </reaction>
</comment>
<evidence type="ECO:0000259" key="7">
    <source>
        <dbReference type="Pfam" id="PF01137"/>
    </source>
</evidence>